<dbReference type="InterPro" id="IPR036286">
    <property type="entry name" value="LexA/Signal_pep-like_sf"/>
</dbReference>
<dbReference type="PANTHER" id="PTHR33516">
    <property type="entry name" value="LEXA REPRESSOR"/>
    <property type="match status" value="1"/>
</dbReference>
<evidence type="ECO:0000256" key="3">
    <source>
        <dbReference type="ARBA" id="ARBA00022801"/>
    </source>
</evidence>
<evidence type="ECO:0000256" key="7">
    <source>
        <dbReference type="RuleBase" id="RU003991"/>
    </source>
</evidence>
<dbReference type="InterPro" id="IPR050077">
    <property type="entry name" value="LexA_repressor"/>
</dbReference>
<evidence type="ECO:0000256" key="6">
    <source>
        <dbReference type="ARBA" id="ARBA00023236"/>
    </source>
</evidence>
<protein>
    <recommendedName>
        <fullName evidence="8">Peptidase S24/S26A/S26B/S26C domain-containing protein</fullName>
    </recommendedName>
</protein>
<dbReference type="Gene3D" id="2.10.109.10">
    <property type="entry name" value="Umud Fragment, subunit A"/>
    <property type="match status" value="1"/>
</dbReference>
<evidence type="ECO:0000256" key="5">
    <source>
        <dbReference type="ARBA" id="ARBA00023204"/>
    </source>
</evidence>
<comment type="caution">
    <text evidence="9">The sequence shown here is derived from an EMBL/GenBank/DDBJ whole genome shotgun (WGS) entry which is preliminary data.</text>
</comment>
<dbReference type="SUPFAM" id="SSF51306">
    <property type="entry name" value="LexA/Signal peptidase"/>
    <property type="match status" value="1"/>
</dbReference>
<proteinExistence type="inferred from homology"/>
<dbReference type="GO" id="GO:0006355">
    <property type="term" value="P:regulation of DNA-templated transcription"/>
    <property type="evidence" value="ECO:0007669"/>
    <property type="project" value="InterPro"/>
</dbReference>
<evidence type="ECO:0000313" key="10">
    <source>
        <dbReference type="Proteomes" id="UP000177306"/>
    </source>
</evidence>
<evidence type="ECO:0000256" key="4">
    <source>
        <dbReference type="ARBA" id="ARBA00022813"/>
    </source>
</evidence>
<accession>A0A1F6EGV7</accession>
<reference evidence="9 10" key="1">
    <citation type="journal article" date="2016" name="Nat. Commun.">
        <title>Thousands of microbial genomes shed light on interconnected biogeochemical processes in an aquifer system.</title>
        <authorList>
            <person name="Anantharaman K."/>
            <person name="Brown C.T."/>
            <person name="Hug L.A."/>
            <person name="Sharon I."/>
            <person name="Castelle C.J."/>
            <person name="Probst A.J."/>
            <person name="Thomas B.C."/>
            <person name="Singh A."/>
            <person name="Wilkins M.J."/>
            <person name="Karaoz U."/>
            <person name="Brodie E.L."/>
            <person name="Williams K.H."/>
            <person name="Hubbard S.S."/>
            <person name="Banfield J.F."/>
        </authorList>
    </citation>
    <scope>NUCLEOTIDE SEQUENCE [LARGE SCALE GENOMIC DNA]</scope>
</reference>
<dbReference type="EMBL" id="MFLY01000029">
    <property type="protein sequence ID" value="OGG72847.1"/>
    <property type="molecule type" value="Genomic_DNA"/>
</dbReference>
<dbReference type="PANTHER" id="PTHR33516:SF2">
    <property type="entry name" value="LEXA REPRESSOR-RELATED"/>
    <property type="match status" value="1"/>
</dbReference>
<comment type="similarity">
    <text evidence="1 7">Belongs to the peptidase S24 family.</text>
</comment>
<dbReference type="InterPro" id="IPR039418">
    <property type="entry name" value="LexA-like"/>
</dbReference>
<name>A0A1F6EGV7_9BACT</name>
<keyword evidence="4 7" id="KW-0068">Autocatalytic cleavage</keyword>
<dbReference type="GO" id="GO:0009432">
    <property type="term" value="P:SOS response"/>
    <property type="evidence" value="ECO:0007669"/>
    <property type="project" value="UniProtKB-KW"/>
</dbReference>
<gene>
    <name evidence="9" type="ORF">A3A38_02675</name>
</gene>
<dbReference type="GO" id="GO:0016787">
    <property type="term" value="F:hydrolase activity"/>
    <property type="evidence" value="ECO:0007669"/>
    <property type="project" value="UniProtKB-KW"/>
</dbReference>
<dbReference type="GO" id="GO:0006281">
    <property type="term" value="P:DNA repair"/>
    <property type="evidence" value="ECO:0007669"/>
    <property type="project" value="UniProtKB-KW"/>
</dbReference>
<dbReference type="CDD" id="cd06529">
    <property type="entry name" value="S24_LexA-like"/>
    <property type="match status" value="1"/>
</dbReference>
<keyword evidence="5" id="KW-0234">DNA repair</keyword>
<evidence type="ECO:0000313" key="9">
    <source>
        <dbReference type="EMBL" id="OGG72847.1"/>
    </source>
</evidence>
<dbReference type="Pfam" id="PF00717">
    <property type="entry name" value="Peptidase_S24"/>
    <property type="match status" value="1"/>
</dbReference>
<evidence type="ECO:0000256" key="1">
    <source>
        <dbReference type="ARBA" id="ARBA00007484"/>
    </source>
</evidence>
<keyword evidence="3 7" id="KW-0378">Hydrolase</keyword>
<dbReference type="InterPro" id="IPR006197">
    <property type="entry name" value="Peptidase_S24_LexA"/>
</dbReference>
<dbReference type="AlphaFoldDB" id="A0A1F6EGV7"/>
<evidence type="ECO:0000256" key="2">
    <source>
        <dbReference type="ARBA" id="ARBA00022763"/>
    </source>
</evidence>
<dbReference type="InterPro" id="IPR015927">
    <property type="entry name" value="Peptidase_S24_S26A/B/C"/>
</dbReference>
<dbReference type="PRINTS" id="PR00726">
    <property type="entry name" value="LEXASERPTASE"/>
</dbReference>
<evidence type="ECO:0000259" key="8">
    <source>
        <dbReference type="Pfam" id="PF00717"/>
    </source>
</evidence>
<sequence length="253" mass="27718">MAESSDTSTYEAVVLLLREHPRWRGILMAALEEAKTIKTGRFAGTWVLERAKKHGVNWVPNLRKLVAYGILLKDGYSTRGGRRAYYRMPDIEGVEKALNDVASLSGETPYPGHEIIGSGIARKSTTSVPFYANLASCGGPNMSDAHVESYVDVDTRLARPGHQYYLVRADGDSMDLAGINNGDLVLVRVQNHADIGQKVIACLADGVTVKELQRRGEFTLLVPRSSNTEHKPILLSEDAEIQGIVVATIPNFL</sequence>
<dbReference type="Proteomes" id="UP000177306">
    <property type="component" value="Unassembled WGS sequence"/>
</dbReference>
<keyword evidence="6" id="KW-0742">SOS response</keyword>
<organism evidence="9 10">
    <name type="scientific">Candidatus Kaiserbacteria bacterium RIFCSPLOWO2_01_FULL_53_17</name>
    <dbReference type="NCBI Taxonomy" id="1798511"/>
    <lineage>
        <taxon>Bacteria</taxon>
        <taxon>Candidatus Kaiseribacteriota</taxon>
    </lineage>
</organism>
<keyword evidence="2" id="KW-0227">DNA damage</keyword>
<dbReference type="GO" id="GO:0003677">
    <property type="term" value="F:DNA binding"/>
    <property type="evidence" value="ECO:0007669"/>
    <property type="project" value="InterPro"/>
</dbReference>
<feature type="domain" description="Peptidase S24/S26A/S26B/S26C" evidence="8">
    <location>
        <begin position="129"/>
        <end position="246"/>
    </location>
</feature>